<protein>
    <submittedName>
        <fullName evidence="2">Uncharacterized protein</fullName>
    </submittedName>
</protein>
<sequence length="132" mass="15428">MPLQAMHSKTSRPWLSNLLRSILLYYNPRDPWDTERVLLRFYATVLLLYLTTRLFIDMTRDVPVNEAHDIVDDYEYADWELMFIYIVASGLVYHELTISVIERKGLGFVHATIGVLTLFLGTGVVLKYEHFT</sequence>
<dbReference type="Proteomes" id="UP000678499">
    <property type="component" value="Unassembled WGS sequence"/>
</dbReference>
<feature type="transmembrane region" description="Helical" evidence="1">
    <location>
        <begin position="105"/>
        <end position="126"/>
    </location>
</feature>
<dbReference type="EMBL" id="OA882452">
    <property type="protein sequence ID" value="CAD7275418.1"/>
    <property type="molecule type" value="Genomic_DNA"/>
</dbReference>
<gene>
    <name evidence="2" type="ORF">NMOB1V02_LOCUS3214</name>
</gene>
<evidence type="ECO:0000313" key="2">
    <source>
        <dbReference type="EMBL" id="CAD7275418.1"/>
    </source>
</evidence>
<organism evidence="2">
    <name type="scientific">Notodromas monacha</name>
    <dbReference type="NCBI Taxonomy" id="399045"/>
    <lineage>
        <taxon>Eukaryota</taxon>
        <taxon>Metazoa</taxon>
        <taxon>Ecdysozoa</taxon>
        <taxon>Arthropoda</taxon>
        <taxon>Crustacea</taxon>
        <taxon>Oligostraca</taxon>
        <taxon>Ostracoda</taxon>
        <taxon>Podocopa</taxon>
        <taxon>Podocopida</taxon>
        <taxon>Cypridocopina</taxon>
        <taxon>Cypridoidea</taxon>
        <taxon>Cyprididae</taxon>
        <taxon>Notodromas</taxon>
    </lineage>
</organism>
<evidence type="ECO:0000256" key="1">
    <source>
        <dbReference type="SAM" id="Phobius"/>
    </source>
</evidence>
<feature type="transmembrane region" description="Helical" evidence="1">
    <location>
        <begin position="76"/>
        <end position="93"/>
    </location>
</feature>
<dbReference type="EMBL" id="CAJPEX010000415">
    <property type="protein sequence ID" value="CAG0915570.1"/>
    <property type="molecule type" value="Genomic_DNA"/>
</dbReference>
<keyword evidence="1" id="KW-0472">Membrane</keyword>
<proteinExistence type="predicted"/>
<dbReference type="AlphaFoldDB" id="A0A7R9BHG7"/>
<name>A0A7R9BHG7_9CRUS</name>
<keyword evidence="1" id="KW-0812">Transmembrane</keyword>
<keyword evidence="1" id="KW-1133">Transmembrane helix</keyword>
<feature type="transmembrane region" description="Helical" evidence="1">
    <location>
        <begin position="37"/>
        <end position="56"/>
    </location>
</feature>
<keyword evidence="3" id="KW-1185">Reference proteome</keyword>
<reference evidence="2" key="1">
    <citation type="submission" date="2020-11" db="EMBL/GenBank/DDBJ databases">
        <authorList>
            <person name="Tran Van P."/>
        </authorList>
    </citation>
    <scope>NUCLEOTIDE SEQUENCE</scope>
</reference>
<accession>A0A7R9BHG7</accession>
<evidence type="ECO:0000313" key="3">
    <source>
        <dbReference type="Proteomes" id="UP000678499"/>
    </source>
</evidence>